<reference evidence="1" key="1">
    <citation type="submission" date="2021-06" db="EMBL/GenBank/DDBJ databases">
        <title>Genome Sequence of Mortierella hyaline Strain SCG-10, a Cold-Adapted, Nitrate-Reducing Fungus Isolated from Soil in Minnesota, USA.</title>
        <authorList>
            <person name="Aldossari N."/>
        </authorList>
    </citation>
    <scope>NUCLEOTIDE SEQUENCE</scope>
    <source>
        <strain evidence="1">SCG-10</strain>
    </source>
</reference>
<gene>
    <name evidence="1" type="ORF">KI688_011340</name>
</gene>
<evidence type="ECO:0000313" key="2">
    <source>
        <dbReference type="Proteomes" id="UP000707451"/>
    </source>
</evidence>
<comment type="caution">
    <text evidence="1">The sequence shown here is derived from an EMBL/GenBank/DDBJ whole genome shotgun (WGS) entry which is preliminary data.</text>
</comment>
<organism evidence="1 2">
    <name type="scientific">Linnemannia hyalina</name>
    <dbReference type="NCBI Taxonomy" id="64524"/>
    <lineage>
        <taxon>Eukaryota</taxon>
        <taxon>Fungi</taxon>
        <taxon>Fungi incertae sedis</taxon>
        <taxon>Mucoromycota</taxon>
        <taxon>Mortierellomycotina</taxon>
        <taxon>Mortierellomycetes</taxon>
        <taxon>Mortierellales</taxon>
        <taxon>Mortierellaceae</taxon>
        <taxon>Linnemannia</taxon>
    </lineage>
</organism>
<name>A0A9P7XWZ9_9FUNG</name>
<protein>
    <submittedName>
        <fullName evidence="1">Uncharacterized protein</fullName>
    </submittedName>
</protein>
<dbReference type="EMBL" id="JAHRHY010000007">
    <property type="protein sequence ID" value="KAG9067753.1"/>
    <property type="molecule type" value="Genomic_DNA"/>
</dbReference>
<dbReference type="Proteomes" id="UP000707451">
    <property type="component" value="Unassembled WGS sequence"/>
</dbReference>
<dbReference type="OrthoDB" id="2376325at2759"/>
<dbReference type="AlphaFoldDB" id="A0A9P7XWZ9"/>
<keyword evidence="2" id="KW-1185">Reference proteome</keyword>
<accession>A0A9P7XWZ9</accession>
<evidence type="ECO:0000313" key="1">
    <source>
        <dbReference type="EMBL" id="KAG9067753.1"/>
    </source>
</evidence>
<proteinExistence type="predicted"/>
<sequence length="285" mass="32055">MLKFILGPAEFVLHHLETRIQLSEKIDILLLKNSYDDIEFRSLVHRVAKKIGSRQPTSTLEQLKSRMYQYLEGAISDPSRYIRPELITKFMPPTRWATLLDRDYIASCYLDECSPQMLLFLDTLRTMGISPSLLALDLVPSGTLSEGILNVLTARQQVQSVLTNQARIFIKNSVSPAVGCVNYGFEQVFLTIMDFRDVLAELQLHLTSAGVELVDSLKIAKGGQIDISKMEKFHESMKQLLLSIPVAPSYFLPRLLWTTALSLEACRDLEEAFGPASPAYGKVCL</sequence>